<reference evidence="4 5" key="1">
    <citation type="journal article" date="2011" name="Genome Biol.">
        <title>Comparative genome sequence analysis underscores mycoparasitism as the ancestral life style of Trichoderma.</title>
        <authorList>
            <person name="Kubicek C.P."/>
            <person name="Herrera-Estrella A."/>
            <person name="Seidl-Seiboth V."/>
            <person name="Martinez D.A."/>
            <person name="Druzhinina I.S."/>
            <person name="Thon M."/>
            <person name="Zeilinger S."/>
            <person name="Casas-Flores S."/>
            <person name="Horwitz B.A."/>
            <person name="Mukherjee P.K."/>
            <person name="Mukherjee M."/>
            <person name="Kredics L."/>
            <person name="Alcaraz L.D."/>
            <person name="Aerts A."/>
            <person name="Antal Z."/>
            <person name="Atanasova L."/>
            <person name="Cervantes-Badillo M.G."/>
            <person name="Challacombe J."/>
            <person name="Chertkov O."/>
            <person name="McCluskey K."/>
            <person name="Coulpier F."/>
            <person name="Deshpande N."/>
            <person name="von Doehren H."/>
            <person name="Ebbole D.J."/>
            <person name="Esquivel-Naranjo E.U."/>
            <person name="Fekete E."/>
            <person name="Flipphi M."/>
            <person name="Glaser F."/>
            <person name="Gomez-Rodriguez E.Y."/>
            <person name="Gruber S."/>
            <person name="Han C."/>
            <person name="Henrissat B."/>
            <person name="Hermosa R."/>
            <person name="Hernandez-Onate M."/>
            <person name="Karaffa L."/>
            <person name="Kosti I."/>
            <person name="Le Crom S."/>
            <person name="Lindquist E."/>
            <person name="Lucas S."/>
            <person name="Luebeck M."/>
            <person name="Luebeck P.S."/>
            <person name="Margeot A."/>
            <person name="Metz B."/>
            <person name="Misra M."/>
            <person name="Nevalainen H."/>
            <person name="Omann M."/>
            <person name="Packer N."/>
            <person name="Perrone G."/>
            <person name="Uresti-Rivera E.E."/>
            <person name="Salamov A."/>
            <person name="Schmoll M."/>
            <person name="Seiboth B."/>
            <person name="Shapiro H."/>
            <person name="Sukno S."/>
            <person name="Tamayo-Ramos J.A."/>
            <person name="Tisch D."/>
            <person name="Wiest A."/>
            <person name="Wilkinson H.H."/>
            <person name="Zhang M."/>
            <person name="Coutinho P.M."/>
            <person name="Kenerley C.M."/>
            <person name="Monte E."/>
            <person name="Baker S.E."/>
            <person name="Grigoriev I.V."/>
        </authorList>
    </citation>
    <scope>NUCLEOTIDE SEQUENCE [LARGE SCALE GENOMIC DNA]</scope>
    <source>
        <strain evidence="5">ATCC 20476 / IMI 206040</strain>
    </source>
</reference>
<dbReference type="AlphaFoldDB" id="G9NS13"/>
<proteinExistence type="inferred from homology"/>
<dbReference type="SUPFAM" id="SSF55031">
    <property type="entry name" value="Bacterial exopeptidase dimerisation domain"/>
    <property type="match status" value="1"/>
</dbReference>
<evidence type="ECO:0000256" key="1">
    <source>
        <dbReference type="ARBA" id="ARBA00006247"/>
    </source>
</evidence>
<dbReference type="HOGENOM" id="CLU_024588_2_0_1"/>
<dbReference type="Proteomes" id="UP000005426">
    <property type="component" value="Unassembled WGS sequence"/>
</dbReference>
<gene>
    <name evidence="4" type="ORF">TRIATDRAFT_43524</name>
</gene>
<dbReference type="eggNOG" id="ENOG502QPR4">
    <property type="taxonomic scope" value="Eukaryota"/>
</dbReference>
<dbReference type="Pfam" id="PF01546">
    <property type="entry name" value="Peptidase_M20"/>
    <property type="match status" value="1"/>
</dbReference>
<dbReference type="STRING" id="452589.G9NS13"/>
<evidence type="ECO:0000313" key="5">
    <source>
        <dbReference type="Proteomes" id="UP000005426"/>
    </source>
</evidence>
<evidence type="ECO:0000259" key="3">
    <source>
        <dbReference type="Pfam" id="PF07687"/>
    </source>
</evidence>
<dbReference type="OMA" id="GLYDGNY"/>
<dbReference type="KEGG" id="tatv:25784520"/>
<dbReference type="Gene3D" id="3.30.70.360">
    <property type="match status" value="1"/>
</dbReference>
<dbReference type="InterPro" id="IPR036264">
    <property type="entry name" value="Bact_exopeptidase_dim_dom"/>
</dbReference>
<keyword evidence="5" id="KW-1185">Reference proteome</keyword>
<dbReference type="InterPro" id="IPR002933">
    <property type="entry name" value="Peptidase_M20"/>
</dbReference>
<keyword evidence="2" id="KW-0378">Hydrolase</keyword>
<comment type="caution">
    <text evidence="4">The sequence shown here is derived from an EMBL/GenBank/DDBJ whole genome shotgun (WGS) entry which is preliminary data.</text>
</comment>
<dbReference type="Gene3D" id="3.40.630.10">
    <property type="entry name" value="Zn peptidases"/>
    <property type="match status" value="1"/>
</dbReference>
<evidence type="ECO:0000313" key="4">
    <source>
        <dbReference type="EMBL" id="EHK46793.1"/>
    </source>
</evidence>
<comment type="similarity">
    <text evidence="1">Belongs to the peptidase M20A family.</text>
</comment>
<sequence>MFNQLRQQFLQDPCLDLQLGQEDGQRNRVPLTNNCKKESNESVTNRQIEGIQSHDWQSHTATQGALYQINQRRLWEEIHKTSCFGLLSLKQGMNRLSLSVDDKLVRDYLCTEARLLGCQVRTDEMGNIFAIRPGRNNAIPPIGMGSHLDTQPAGGRFDGILGVLAGLEVLRTMNENDIQTYAPVAVINWTNEEGVRFTPGCTGSAVWASHIPLEIAHAMPDTSNTTTMKESLSSIGYLGETKASHKENPLSAHFELHIEQNRKLQDSQRRIGIVTKIQGIRWYRVQVLGRRDHAGATPMQERADALVATAKFISFLDRQALITSAVATVGVLNLERPSLNTVPGWASFTMDIRHLSEATLEKFESAIDAMANLLKAENSGLDFQIERTWHSPAVDLDPAAIKCTQDAAGDAIGAGQLMEMVSFAGHDSALTAMAVPTSMIFVPSRDGISHAPAEFTSERDCGNGAQVLLGAVLNYDSRLESQK</sequence>
<dbReference type="SUPFAM" id="SSF53187">
    <property type="entry name" value="Zn-dependent exopeptidases"/>
    <property type="match status" value="1"/>
</dbReference>
<dbReference type="CDD" id="cd03884">
    <property type="entry name" value="M20_bAS"/>
    <property type="match status" value="1"/>
</dbReference>
<dbReference type="OrthoDB" id="4676at2759"/>
<dbReference type="Pfam" id="PF07687">
    <property type="entry name" value="M20_dimer"/>
    <property type="match status" value="1"/>
</dbReference>
<dbReference type="PANTHER" id="PTHR32494:SF5">
    <property type="entry name" value="ALLANTOATE AMIDOHYDROLASE"/>
    <property type="match status" value="1"/>
</dbReference>
<dbReference type="NCBIfam" id="TIGR01879">
    <property type="entry name" value="hydantase"/>
    <property type="match status" value="1"/>
</dbReference>
<dbReference type="GeneID" id="25784520"/>
<dbReference type="PANTHER" id="PTHR32494">
    <property type="entry name" value="ALLANTOATE DEIMINASE-RELATED"/>
    <property type="match status" value="1"/>
</dbReference>
<name>G9NS13_HYPAI</name>
<dbReference type="GO" id="GO:0016813">
    <property type="term" value="F:hydrolase activity, acting on carbon-nitrogen (but not peptide) bonds, in linear amidines"/>
    <property type="evidence" value="ECO:0007669"/>
    <property type="project" value="InterPro"/>
</dbReference>
<organism evidence="4 5">
    <name type="scientific">Hypocrea atroviridis (strain ATCC 20476 / IMI 206040)</name>
    <name type="common">Trichoderma atroviride</name>
    <dbReference type="NCBI Taxonomy" id="452589"/>
    <lineage>
        <taxon>Eukaryota</taxon>
        <taxon>Fungi</taxon>
        <taxon>Dikarya</taxon>
        <taxon>Ascomycota</taxon>
        <taxon>Pezizomycotina</taxon>
        <taxon>Sordariomycetes</taxon>
        <taxon>Hypocreomycetidae</taxon>
        <taxon>Hypocreales</taxon>
        <taxon>Hypocreaceae</taxon>
        <taxon>Trichoderma</taxon>
    </lineage>
</organism>
<dbReference type="InterPro" id="IPR011650">
    <property type="entry name" value="Peptidase_M20_dimer"/>
</dbReference>
<accession>G9NS13</accession>
<protein>
    <recommendedName>
        <fullName evidence="3">Peptidase M20 dimerisation domain-containing protein</fullName>
    </recommendedName>
</protein>
<dbReference type="EMBL" id="ABDG02000022">
    <property type="protein sequence ID" value="EHK46793.1"/>
    <property type="molecule type" value="Genomic_DNA"/>
</dbReference>
<dbReference type="InterPro" id="IPR010158">
    <property type="entry name" value="Amidase_Cbmase"/>
</dbReference>
<feature type="domain" description="Peptidase M20 dimerisation" evidence="3">
    <location>
        <begin position="278"/>
        <end position="372"/>
    </location>
</feature>
<evidence type="ECO:0000256" key="2">
    <source>
        <dbReference type="ARBA" id="ARBA00022801"/>
    </source>
</evidence>